<dbReference type="Proteomes" id="UP000009170">
    <property type="component" value="Unassembled WGS sequence"/>
</dbReference>
<protein>
    <submittedName>
        <fullName evidence="7">Transmembrane adaptor Erv26</fullName>
    </submittedName>
</protein>
<dbReference type="RefSeq" id="XP_022839820.1">
    <property type="nucleotide sequence ID" value="XM_022983187.1"/>
</dbReference>
<feature type="transmembrane region" description="Helical" evidence="6">
    <location>
        <begin position="125"/>
        <end position="147"/>
    </location>
</feature>
<dbReference type="InterPro" id="IPR007277">
    <property type="entry name" value="Svp26/Tex261"/>
</dbReference>
<organism evidence="7 8">
    <name type="scientific">Ostreococcus tauri</name>
    <name type="common">Marine green alga</name>
    <dbReference type="NCBI Taxonomy" id="70448"/>
    <lineage>
        <taxon>Eukaryota</taxon>
        <taxon>Viridiplantae</taxon>
        <taxon>Chlorophyta</taxon>
        <taxon>Mamiellophyceae</taxon>
        <taxon>Mamiellales</taxon>
        <taxon>Bathycoccaceae</taxon>
        <taxon>Ostreococcus</taxon>
    </lineage>
</organism>
<evidence type="ECO:0000256" key="1">
    <source>
        <dbReference type="ARBA" id="ARBA00004141"/>
    </source>
</evidence>
<evidence type="ECO:0000256" key="5">
    <source>
        <dbReference type="ARBA" id="ARBA00023136"/>
    </source>
</evidence>
<evidence type="ECO:0000313" key="7">
    <source>
        <dbReference type="EMBL" id="CEF99403.1"/>
    </source>
</evidence>
<feature type="transmembrane region" description="Helical" evidence="6">
    <location>
        <begin position="88"/>
        <end position="113"/>
    </location>
</feature>
<feature type="transmembrane region" description="Helical" evidence="6">
    <location>
        <begin position="52"/>
        <end position="76"/>
    </location>
</feature>
<dbReference type="AlphaFoldDB" id="A0A090N480"/>
<evidence type="ECO:0000256" key="3">
    <source>
        <dbReference type="ARBA" id="ARBA00022692"/>
    </source>
</evidence>
<dbReference type="InParanoid" id="A0A090N480"/>
<dbReference type="Pfam" id="PF04148">
    <property type="entry name" value="Erv26"/>
    <property type="match status" value="1"/>
</dbReference>
<accession>A0A090N480</accession>
<dbReference type="PANTHER" id="PTHR13144">
    <property type="entry name" value="TEX261 PROTEIN"/>
    <property type="match status" value="1"/>
</dbReference>
<dbReference type="KEGG" id="ota:OT_ostta10g02320"/>
<dbReference type="EMBL" id="CAID01000010">
    <property type="protein sequence ID" value="CEF99403.1"/>
    <property type="molecule type" value="Genomic_DNA"/>
</dbReference>
<dbReference type="GO" id="GO:0005789">
    <property type="term" value="C:endoplasmic reticulum membrane"/>
    <property type="evidence" value="ECO:0007669"/>
    <property type="project" value="TreeGrafter"/>
</dbReference>
<evidence type="ECO:0000313" key="8">
    <source>
        <dbReference type="Proteomes" id="UP000009170"/>
    </source>
</evidence>
<dbReference type="PANTHER" id="PTHR13144:SF0">
    <property type="entry name" value="PROTEIN TEX261"/>
    <property type="match status" value="1"/>
</dbReference>
<keyword evidence="8" id="KW-1185">Reference proteome</keyword>
<keyword evidence="3 6" id="KW-0812">Transmembrane</keyword>
<comment type="caution">
    <text evidence="7">The sequence shown here is derived from an EMBL/GenBank/DDBJ whole genome shotgun (WGS) entry which is preliminary data.</text>
</comment>
<dbReference type="GeneID" id="34946199"/>
<dbReference type="OrthoDB" id="28257at2759"/>
<evidence type="ECO:0000256" key="6">
    <source>
        <dbReference type="SAM" id="Phobius"/>
    </source>
</evidence>
<evidence type="ECO:0000256" key="4">
    <source>
        <dbReference type="ARBA" id="ARBA00022989"/>
    </source>
</evidence>
<proteinExistence type="inferred from homology"/>
<feature type="transmembrane region" description="Helical" evidence="6">
    <location>
        <begin position="7"/>
        <end position="32"/>
    </location>
</feature>
<keyword evidence="5 6" id="KW-0472">Membrane</keyword>
<gene>
    <name evidence="7" type="ORF">OT_ostta10g02320</name>
</gene>
<comment type="similarity">
    <text evidence="2">Belongs to the SVP26 family.</text>
</comment>
<keyword evidence="4 6" id="KW-1133">Transmembrane helix</keyword>
<dbReference type="GO" id="GO:0006888">
    <property type="term" value="P:endoplasmic reticulum to Golgi vesicle-mediated transport"/>
    <property type="evidence" value="ECO:0007669"/>
    <property type="project" value="InterPro"/>
</dbReference>
<comment type="subcellular location">
    <subcellularLocation>
        <location evidence="1">Membrane</location>
        <topology evidence="1">Multi-pass membrane protein</topology>
    </subcellularLocation>
</comment>
<name>A0A090N480_OSTTA</name>
<dbReference type="GO" id="GO:0097020">
    <property type="term" value="F:COPII receptor activity"/>
    <property type="evidence" value="ECO:0007669"/>
    <property type="project" value="InterPro"/>
</dbReference>
<reference evidence="8" key="1">
    <citation type="journal article" date="2006" name="Proc. Natl. Acad. Sci. U.S.A.">
        <title>Genome analysis of the smallest free-living eukaryote Ostreococcus tauri unveils many unique features.</title>
        <authorList>
            <person name="Derelle E."/>
            <person name="Ferraz C."/>
            <person name="Rombauts S."/>
            <person name="Rouze P."/>
            <person name="Worden A.Z."/>
            <person name="Robbens S."/>
            <person name="Partensky F."/>
            <person name="Degroeve S."/>
            <person name="Echeynie S."/>
            <person name="Cooke R."/>
            <person name="Saeys Y."/>
            <person name="Wuyts J."/>
            <person name="Jabbari K."/>
            <person name="Bowler C."/>
            <person name="Panaud O."/>
            <person name="Piegu B."/>
            <person name="Ball S.G."/>
            <person name="Ral J.-P."/>
            <person name="Bouget F.-Y."/>
            <person name="Piganeau G."/>
            <person name="De Baets B."/>
            <person name="Picard A."/>
            <person name="Delseny M."/>
            <person name="Demaille J."/>
            <person name="Van de Peer Y."/>
            <person name="Moreau H."/>
        </authorList>
    </citation>
    <scope>NUCLEOTIDE SEQUENCE [LARGE SCALE GENOMIC DNA]</scope>
    <source>
        <strain evidence="8">OTTH 0595 / CCAP 157/2 / RCC745</strain>
    </source>
</reference>
<sequence length="221" mass="24780">MEFVSDALVYIGGYLFLVFVAVCLATGLYYLAEMVEEYTRLTKRVLDYSIKASYGLHALLLVFDRLPFFTLAISAGSQFAYSRMLRRFPFIDFTSVEFLGSLAALAASHWVWVRHFHGTYHSTEYVLGFFFMIVWFVPFGFFISIAANESVLPGGATVPGAPQGGNLGGYDPNRGGGKKTRNALLMLLDTLKMYWARFTEKIMPKGGIPGTYRDPGHMKGW</sequence>
<reference evidence="7 8" key="2">
    <citation type="journal article" date="2014" name="BMC Genomics">
        <title>An improved genome of the model marine alga Ostreococcus tauri unfolds by assessing Illumina de novo assemblies.</title>
        <authorList>
            <person name="Blanc-Mathieu R."/>
            <person name="Verhelst B."/>
            <person name="Derelle E."/>
            <person name="Rombauts S."/>
            <person name="Bouget F.Y."/>
            <person name="Carre I."/>
            <person name="Chateau A."/>
            <person name="Eyre-Walker A."/>
            <person name="Grimsley N."/>
            <person name="Moreau H."/>
            <person name="Piegu B."/>
            <person name="Rivals E."/>
            <person name="Schackwitz W."/>
            <person name="Van de Peer Y."/>
            <person name="Piganeau G."/>
        </authorList>
    </citation>
    <scope>NUCLEOTIDE SEQUENCE [LARGE SCALE GENOMIC DNA]</scope>
    <source>
        <strain evidence="8">OTTH 0595 / CCAP 157/2 / RCC745</strain>
    </source>
</reference>
<dbReference type="GO" id="GO:0030134">
    <property type="term" value="C:COPII-coated ER to Golgi transport vesicle"/>
    <property type="evidence" value="ECO:0007669"/>
    <property type="project" value="TreeGrafter"/>
</dbReference>
<evidence type="ECO:0000256" key="2">
    <source>
        <dbReference type="ARBA" id="ARBA00008096"/>
    </source>
</evidence>
<dbReference type="GO" id="GO:0000139">
    <property type="term" value="C:Golgi membrane"/>
    <property type="evidence" value="ECO:0007669"/>
    <property type="project" value="TreeGrafter"/>
</dbReference>